<evidence type="ECO:0000259" key="5">
    <source>
        <dbReference type="Pfam" id="PF13525"/>
    </source>
</evidence>
<comment type="similarity">
    <text evidence="4">Belongs to the BamD family.</text>
</comment>
<evidence type="ECO:0000313" key="6">
    <source>
        <dbReference type="EMBL" id="AQS41997.1"/>
    </source>
</evidence>
<dbReference type="EMBL" id="CP017315">
    <property type="protein sequence ID" value="AQS41997.1"/>
    <property type="molecule type" value="Genomic_DNA"/>
</dbReference>
<comment type="subcellular location">
    <subcellularLocation>
        <location evidence="4">Cell outer membrane</location>
    </subcellularLocation>
</comment>
<dbReference type="HAMAP" id="MF_00922">
    <property type="entry name" value="OM_assembly_BamD"/>
    <property type="match status" value="1"/>
</dbReference>
<dbReference type="KEGG" id="thd:BHV28_13140"/>
<evidence type="ECO:0000313" key="7">
    <source>
        <dbReference type="Proteomes" id="UP000188912"/>
    </source>
</evidence>
<dbReference type="Pfam" id="PF13525">
    <property type="entry name" value="YfiO"/>
    <property type="match status" value="1"/>
</dbReference>
<name>A0A1U9JVU0_9HYPH</name>
<evidence type="ECO:0000256" key="1">
    <source>
        <dbReference type="ARBA" id="ARBA00022729"/>
    </source>
</evidence>
<dbReference type="InterPro" id="IPR017689">
    <property type="entry name" value="BamD"/>
</dbReference>
<dbReference type="NCBIfam" id="TIGR03302">
    <property type="entry name" value="OM_YfiO"/>
    <property type="match status" value="1"/>
</dbReference>
<evidence type="ECO:0000256" key="2">
    <source>
        <dbReference type="ARBA" id="ARBA00023136"/>
    </source>
</evidence>
<reference evidence="6 7" key="1">
    <citation type="journal article" date="2010" name="Science">
        <title>Genomic comparison of the ants Camponotus floridanus and Harpegnathos saltator.</title>
        <authorList>
            <person name="Bonasio R."/>
            <person name="Zhang G."/>
            <person name="Ye C."/>
            <person name="Mutti N.S."/>
            <person name="Fang X."/>
            <person name="Qin N."/>
            <person name="Donahue G."/>
            <person name="Yang P."/>
            <person name="Li Q."/>
            <person name="Li C."/>
            <person name="Zhang P."/>
            <person name="Huang Z."/>
            <person name="Berger S.L."/>
            <person name="Reinberg D."/>
            <person name="Wang J."/>
            <person name="Liebig J."/>
        </authorList>
    </citation>
    <scope>NUCLEOTIDE SEQUENCE [LARGE SCALE GENOMIC DNA]</scope>
    <source>
        <strain evidence="6 7">Hsal</strain>
    </source>
</reference>
<accession>A0A1U9JVU0</accession>
<keyword evidence="3 4" id="KW-0998">Cell outer membrane</keyword>
<evidence type="ECO:0000256" key="3">
    <source>
        <dbReference type="ARBA" id="ARBA00023237"/>
    </source>
</evidence>
<evidence type="ECO:0000256" key="4">
    <source>
        <dbReference type="HAMAP-Rule" id="MF_00922"/>
    </source>
</evidence>
<dbReference type="Gene3D" id="1.25.40.10">
    <property type="entry name" value="Tetratricopeptide repeat domain"/>
    <property type="match status" value="1"/>
</dbReference>
<dbReference type="GO" id="GO:0051205">
    <property type="term" value="P:protein insertion into membrane"/>
    <property type="evidence" value="ECO:0007669"/>
    <property type="project" value="UniProtKB-UniRule"/>
</dbReference>
<comment type="function">
    <text evidence="4">Part of the outer membrane protein assembly complex, which is involved in assembly and insertion of beta-barrel proteins into the outer membrane.</text>
</comment>
<dbReference type="GO" id="GO:0009279">
    <property type="term" value="C:cell outer membrane"/>
    <property type="evidence" value="ECO:0007669"/>
    <property type="project" value="UniProtKB-SubCell"/>
</dbReference>
<dbReference type="GO" id="GO:0043165">
    <property type="term" value="P:Gram-negative-bacterium-type cell outer membrane assembly"/>
    <property type="evidence" value="ECO:0007669"/>
    <property type="project" value="UniProtKB-UniRule"/>
</dbReference>
<dbReference type="CDD" id="cd15830">
    <property type="entry name" value="BamD"/>
    <property type="match status" value="1"/>
</dbReference>
<dbReference type="Proteomes" id="UP000188912">
    <property type="component" value="Chromosome"/>
</dbReference>
<keyword evidence="2 4" id="KW-0472">Membrane</keyword>
<keyword evidence="1 4" id="KW-0732">Signal</keyword>
<dbReference type="STRING" id="1902579.BHV28_13140"/>
<dbReference type="SUPFAM" id="SSF48452">
    <property type="entry name" value="TPR-like"/>
    <property type="match status" value="1"/>
</dbReference>
<sequence>MLGIFQQSKTGMARKLVIAGMVVSAGLLAGCAKKNKDADLNAYVESIDPPDVLYNQALANLEAGRLAEASKKFTALDKQHPYTEWARKALVMGAFTNYRLAKYDEAVSMAKRYISLYPTSKEAAYAYYIVGLSYYRQIPDVTRDQKDTRRAMEAMQELVDRYPRSEYVADAKAKIRLAREQLAGKEMQIGRFYLERKQYLAAIRRFRVVVEDYSNTNQVEEALYRLVEGNYAIGLNPEAQTAAAVLGRNYPQSRWYKDAYKLLQKGGLEPQEHKGGWLSKMFGKKKK</sequence>
<protein>
    <recommendedName>
        <fullName evidence="4">Outer membrane protein assembly factor BamD</fullName>
    </recommendedName>
</protein>
<organism evidence="6 7">
    <name type="scientific">Candidatus Tokpelaia hoelldobleri</name>
    <dbReference type="NCBI Taxonomy" id="1902579"/>
    <lineage>
        <taxon>Bacteria</taxon>
        <taxon>Pseudomonadati</taxon>
        <taxon>Pseudomonadota</taxon>
        <taxon>Alphaproteobacteria</taxon>
        <taxon>Hyphomicrobiales</taxon>
        <taxon>Candidatus Tokpelaia</taxon>
    </lineage>
</organism>
<proteinExistence type="inferred from homology"/>
<dbReference type="InterPro" id="IPR039565">
    <property type="entry name" value="BamD-like"/>
</dbReference>
<keyword evidence="7" id="KW-1185">Reference proteome</keyword>
<gene>
    <name evidence="4 6" type="primary">bamD</name>
    <name evidence="6" type="ORF">BHV28_13140</name>
</gene>
<dbReference type="AlphaFoldDB" id="A0A1U9JVU0"/>
<dbReference type="InterPro" id="IPR011990">
    <property type="entry name" value="TPR-like_helical_dom_sf"/>
</dbReference>
<reference evidence="6 7" key="2">
    <citation type="journal article" date="2016" name="Sci. Rep.">
        <title>The genome of Rhizobiales bacteria in predatory ants reveals urease gene functions but no genes for nitrogen fixation.</title>
        <authorList>
            <person name="Neuvonen M.M."/>
            <person name="Tamarit D."/>
            <person name="Naslund K."/>
            <person name="Liebig J."/>
            <person name="Feldhaar H."/>
            <person name="Moran N.A."/>
            <person name="Guy L."/>
            <person name="Andersson S.G."/>
        </authorList>
    </citation>
    <scope>NUCLEOTIDE SEQUENCE [LARGE SCALE GENOMIC DNA]</scope>
    <source>
        <strain evidence="6 7">Hsal</strain>
    </source>
</reference>
<comment type="subunit">
    <text evidence="4">Part of the Bam complex.</text>
</comment>
<feature type="domain" description="Outer membrane lipoprotein BamD-like" evidence="5">
    <location>
        <begin position="49"/>
        <end position="242"/>
    </location>
</feature>